<reference evidence="3" key="1">
    <citation type="journal article" date="2019" name="Int. J. Syst. Evol. Microbiol.">
        <title>The Global Catalogue of Microorganisms (GCM) 10K type strain sequencing project: providing services to taxonomists for standard genome sequencing and annotation.</title>
        <authorList>
            <consortium name="The Broad Institute Genomics Platform"/>
            <consortium name="The Broad Institute Genome Sequencing Center for Infectious Disease"/>
            <person name="Wu L."/>
            <person name="Ma J."/>
        </authorList>
    </citation>
    <scope>NUCLEOTIDE SEQUENCE [LARGE SCALE GENOMIC DNA]</scope>
    <source>
        <strain evidence="3">CGMCC 1.15304</strain>
    </source>
</reference>
<feature type="region of interest" description="Disordered" evidence="1">
    <location>
        <begin position="169"/>
        <end position="224"/>
    </location>
</feature>
<dbReference type="InterPro" id="IPR021322">
    <property type="entry name" value="DUF2924"/>
</dbReference>
<feature type="compositionally biased region" description="Basic and acidic residues" evidence="1">
    <location>
        <begin position="208"/>
        <end position="224"/>
    </location>
</feature>
<protein>
    <submittedName>
        <fullName evidence="2">DUF2924 domain-containing protein</fullName>
    </submittedName>
</protein>
<keyword evidence="3" id="KW-1185">Reference proteome</keyword>
<comment type="caution">
    <text evidence="2">The sequence shown here is derived from an EMBL/GenBank/DDBJ whole genome shotgun (WGS) entry which is preliminary data.</text>
</comment>
<proteinExistence type="predicted"/>
<evidence type="ECO:0000313" key="3">
    <source>
        <dbReference type="Proteomes" id="UP001595776"/>
    </source>
</evidence>
<dbReference type="RefSeq" id="WP_068144183.1">
    <property type="nucleotide sequence ID" value="NZ_JBHSCR010000015.1"/>
</dbReference>
<dbReference type="Proteomes" id="UP001595776">
    <property type="component" value="Unassembled WGS sequence"/>
</dbReference>
<feature type="region of interest" description="Disordered" evidence="1">
    <location>
        <begin position="1"/>
        <end position="24"/>
    </location>
</feature>
<feature type="compositionally biased region" description="Basic residues" evidence="1">
    <location>
        <begin position="1"/>
        <end position="11"/>
    </location>
</feature>
<organism evidence="2 3">
    <name type="scientific">Kordiimonas lipolytica</name>
    <dbReference type="NCBI Taxonomy" id="1662421"/>
    <lineage>
        <taxon>Bacteria</taxon>
        <taxon>Pseudomonadati</taxon>
        <taxon>Pseudomonadota</taxon>
        <taxon>Alphaproteobacteria</taxon>
        <taxon>Kordiimonadales</taxon>
        <taxon>Kordiimonadaceae</taxon>
        <taxon>Kordiimonas</taxon>
    </lineage>
</organism>
<evidence type="ECO:0000256" key="1">
    <source>
        <dbReference type="SAM" id="MobiDB-lite"/>
    </source>
</evidence>
<accession>A0ABV8UER1</accession>
<evidence type="ECO:0000313" key="2">
    <source>
        <dbReference type="EMBL" id="MFC4349197.1"/>
    </source>
</evidence>
<sequence length="224" mass="24037">MTARTARRPKHSSVPNGNRGTAESAAKVATGLAALPSLSHAELKSQWVETFGAAVPKGLSHRLMIYALAYEVQKLGSGGLKSAVRQELRQVADPSSSKASTDSLQLTPGTRLMREWRGTVHVVDVTEDGLVWNGRVYASLSAIARTITGTRWSGNRFFGLRKRSDAVDAYNPARAKPPTPNSSAKRPASRSPNNSSVNAPAYPELLTEDAKTDAMPHPEPDPTP</sequence>
<dbReference type="EMBL" id="JBHSCR010000015">
    <property type="protein sequence ID" value="MFC4349197.1"/>
    <property type="molecule type" value="Genomic_DNA"/>
</dbReference>
<gene>
    <name evidence="2" type="ORF">ACFO5Q_15195</name>
</gene>
<dbReference type="Pfam" id="PF11149">
    <property type="entry name" value="DUF2924"/>
    <property type="match status" value="1"/>
</dbReference>
<name>A0ABV8UER1_9PROT</name>